<comment type="function">
    <text evidence="6">Catalyzes the GTP-dependent phosphorylation of 5-hydroxy-L-lysine.</text>
</comment>
<dbReference type="Gene3D" id="3.90.1200.10">
    <property type="match status" value="1"/>
</dbReference>
<accession>A0A172YEP9</accession>
<gene>
    <name evidence="10" type="ORF">A5892_09545</name>
</gene>
<dbReference type="SUPFAM" id="SSF56112">
    <property type="entry name" value="Protein kinase-like (PK-like)"/>
    <property type="match status" value="1"/>
</dbReference>
<dbReference type="RefSeq" id="WP_064122605.1">
    <property type="nucleotide sequence ID" value="NZ_CP015243.1"/>
</dbReference>
<proteinExistence type="predicted"/>
<feature type="domain" description="Aminoglycoside phosphotransferase" evidence="9">
    <location>
        <begin position="42"/>
        <end position="277"/>
    </location>
</feature>
<organism evidence="10 11">
    <name type="scientific">Halotalea alkalilenta</name>
    <dbReference type="NCBI Taxonomy" id="376489"/>
    <lineage>
        <taxon>Bacteria</taxon>
        <taxon>Pseudomonadati</taxon>
        <taxon>Pseudomonadota</taxon>
        <taxon>Gammaproteobacteria</taxon>
        <taxon>Oceanospirillales</taxon>
        <taxon>Halomonadaceae</taxon>
        <taxon>Halotalea</taxon>
    </lineage>
</organism>
<evidence type="ECO:0000313" key="11">
    <source>
        <dbReference type="Proteomes" id="UP000077875"/>
    </source>
</evidence>
<dbReference type="AlphaFoldDB" id="A0A172YEP9"/>
<evidence type="ECO:0000256" key="2">
    <source>
        <dbReference type="ARBA" id="ARBA00022490"/>
    </source>
</evidence>
<sequence>MIDHGSPANALLCNAPPRIRPAEAIALVERHYGLSVSVEALGGERDTNYHARTDDGHGYILKFANQSETPLVTNLTTAAMLHIAERDPGLPIQHLVAARNGQHELCLAIEDGEPTIARLFTWLEGMPLWRAERSAEQRATIAALLARLDLALADFEHPAAASHELLWDIKHVGRLRPLIEAIPDPARRGLLQALLDRHESEVAPRVEKMRAQLIHNDLNPHNLLVDPHDQRRVTGILDFGDAVYTPLVHELAVACSYQIDEGGGHPLEAVSEFVRAYHRVLPLRPEELEALFDLIKARLAATVIITGWRAQRHPENDTYILRNNPPAWRALERLGEISPQAAHAYLACALGERT</sequence>
<keyword evidence="2" id="KW-0963">Cytoplasm</keyword>
<comment type="subcellular location">
    <subcellularLocation>
        <location evidence="1">Cytoplasm</location>
    </subcellularLocation>
</comment>
<dbReference type="GO" id="GO:0047992">
    <property type="term" value="F:hydroxylysine kinase activity"/>
    <property type="evidence" value="ECO:0007669"/>
    <property type="project" value="UniProtKB-EC"/>
</dbReference>
<dbReference type="PANTHER" id="PTHR21064">
    <property type="entry name" value="AMINOGLYCOSIDE PHOSPHOTRANSFERASE DOMAIN-CONTAINING PROTEIN-RELATED"/>
    <property type="match status" value="1"/>
</dbReference>
<dbReference type="InterPro" id="IPR011009">
    <property type="entry name" value="Kinase-like_dom_sf"/>
</dbReference>
<keyword evidence="4" id="KW-0418">Kinase</keyword>
<evidence type="ECO:0000256" key="8">
    <source>
        <dbReference type="ARBA" id="ARBA00040505"/>
    </source>
</evidence>
<evidence type="ECO:0000256" key="7">
    <source>
        <dbReference type="ARBA" id="ARBA00038873"/>
    </source>
</evidence>
<dbReference type="Pfam" id="PF01636">
    <property type="entry name" value="APH"/>
    <property type="match status" value="1"/>
</dbReference>
<dbReference type="PANTHER" id="PTHR21064:SF1">
    <property type="entry name" value="HYDROXYLYSINE KINASE"/>
    <property type="match status" value="1"/>
</dbReference>
<keyword evidence="11" id="KW-1185">Reference proteome</keyword>
<protein>
    <recommendedName>
        <fullName evidence="8">Hydroxylysine kinase</fullName>
        <ecNumber evidence="7">2.7.1.81</ecNumber>
    </recommendedName>
</protein>
<dbReference type="KEGG" id="haa:A5892_09545"/>
<dbReference type="InterPro" id="IPR050249">
    <property type="entry name" value="Pseudomonas-type_ThrB"/>
</dbReference>
<reference evidence="10 11" key="1">
    <citation type="submission" date="2016-04" db="EMBL/GenBank/DDBJ databases">
        <title>Complete Genome Sequence of Halotalea alkalilenta IHB B 13600.</title>
        <authorList>
            <person name="Swarnkar M.K."/>
            <person name="Sharma A."/>
            <person name="Kaushal K."/>
            <person name="Soni R."/>
            <person name="Rana S."/>
            <person name="Singh A.K."/>
            <person name="Gulati A."/>
        </authorList>
    </citation>
    <scope>NUCLEOTIDE SEQUENCE [LARGE SCALE GENOMIC DNA]</scope>
    <source>
        <strain evidence="10 11">IHB B 13600</strain>
    </source>
</reference>
<name>A0A172YEP9_9GAMM</name>
<dbReference type="EMBL" id="CP015243">
    <property type="protein sequence ID" value="ANF57677.1"/>
    <property type="molecule type" value="Genomic_DNA"/>
</dbReference>
<dbReference type="Proteomes" id="UP000077875">
    <property type="component" value="Chromosome"/>
</dbReference>
<evidence type="ECO:0000256" key="6">
    <source>
        <dbReference type="ARBA" id="ARBA00037368"/>
    </source>
</evidence>
<dbReference type="InterPro" id="IPR002575">
    <property type="entry name" value="Aminoglycoside_PTrfase"/>
</dbReference>
<evidence type="ECO:0000256" key="3">
    <source>
        <dbReference type="ARBA" id="ARBA00022679"/>
    </source>
</evidence>
<evidence type="ECO:0000256" key="5">
    <source>
        <dbReference type="ARBA" id="ARBA00036820"/>
    </source>
</evidence>
<evidence type="ECO:0000256" key="4">
    <source>
        <dbReference type="ARBA" id="ARBA00022777"/>
    </source>
</evidence>
<dbReference type="EC" id="2.7.1.81" evidence="7"/>
<evidence type="ECO:0000259" key="9">
    <source>
        <dbReference type="Pfam" id="PF01636"/>
    </source>
</evidence>
<evidence type="ECO:0000256" key="1">
    <source>
        <dbReference type="ARBA" id="ARBA00004496"/>
    </source>
</evidence>
<keyword evidence="3" id="KW-0808">Transferase</keyword>
<evidence type="ECO:0000313" key="10">
    <source>
        <dbReference type="EMBL" id="ANF57677.1"/>
    </source>
</evidence>
<comment type="catalytic activity">
    <reaction evidence="5">
        <text>(5R)-5-hydroxy-L-lysine + GTP = (5R)-5-phosphooxy-L-lysine + GDP + H(+)</text>
        <dbReference type="Rhea" id="RHEA:19049"/>
        <dbReference type="ChEBI" id="CHEBI:15378"/>
        <dbReference type="ChEBI" id="CHEBI:37565"/>
        <dbReference type="ChEBI" id="CHEBI:57882"/>
        <dbReference type="ChEBI" id="CHEBI:58189"/>
        <dbReference type="ChEBI" id="CHEBI:58357"/>
        <dbReference type="EC" id="2.7.1.81"/>
    </reaction>
</comment>
<dbReference type="GO" id="GO:0005737">
    <property type="term" value="C:cytoplasm"/>
    <property type="evidence" value="ECO:0007669"/>
    <property type="project" value="UniProtKB-SubCell"/>
</dbReference>
<dbReference type="STRING" id="376489.A5892_09545"/>